<keyword evidence="12 16" id="KW-1133">Transmembrane helix</keyword>
<dbReference type="PANTHER" id="PTHR44936">
    <property type="entry name" value="SENSOR PROTEIN CREC"/>
    <property type="match status" value="1"/>
</dbReference>
<dbReference type="InterPro" id="IPR004358">
    <property type="entry name" value="Sig_transdc_His_kin-like_C"/>
</dbReference>
<organism evidence="19 20">
    <name type="scientific">Parvularcula dongshanensis</name>
    <dbReference type="NCBI Taxonomy" id="1173995"/>
    <lineage>
        <taxon>Bacteria</taxon>
        <taxon>Pseudomonadati</taxon>
        <taxon>Pseudomonadota</taxon>
        <taxon>Alphaproteobacteria</taxon>
        <taxon>Parvularculales</taxon>
        <taxon>Parvularculaceae</taxon>
        <taxon>Parvularcula</taxon>
    </lineage>
</organism>
<dbReference type="Pfam" id="PF02518">
    <property type="entry name" value="HATPase_c"/>
    <property type="match status" value="1"/>
</dbReference>
<evidence type="ECO:0000256" key="5">
    <source>
        <dbReference type="ARBA" id="ARBA00022519"/>
    </source>
</evidence>
<keyword evidence="8 16" id="KW-0812">Transmembrane</keyword>
<evidence type="ECO:0000256" key="16">
    <source>
        <dbReference type="SAM" id="Phobius"/>
    </source>
</evidence>
<dbReference type="InterPro" id="IPR003594">
    <property type="entry name" value="HATPase_dom"/>
</dbReference>
<proteinExistence type="predicted"/>
<dbReference type="PRINTS" id="PR00344">
    <property type="entry name" value="BCTRLSENSOR"/>
</dbReference>
<dbReference type="SMART" id="SM00388">
    <property type="entry name" value="HisKA"/>
    <property type="match status" value="1"/>
</dbReference>
<dbReference type="Pfam" id="PF00672">
    <property type="entry name" value="HAMP"/>
    <property type="match status" value="1"/>
</dbReference>
<reference evidence="19 20" key="1">
    <citation type="submission" date="2020-08" db="EMBL/GenBank/DDBJ databases">
        <title>Genomic Encyclopedia of Type Strains, Phase IV (KMG-IV): sequencing the most valuable type-strain genomes for metagenomic binning, comparative biology and taxonomic classification.</title>
        <authorList>
            <person name="Goeker M."/>
        </authorList>
    </citation>
    <scope>NUCLEOTIDE SEQUENCE [LARGE SCALE GENOMIC DNA]</scope>
    <source>
        <strain evidence="19 20">DSM 102850</strain>
    </source>
</reference>
<keyword evidence="4" id="KW-1003">Cell membrane</keyword>
<feature type="domain" description="HAMP" evidence="18">
    <location>
        <begin position="197"/>
        <end position="249"/>
    </location>
</feature>
<dbReference type="Gene3D" id="1.10.287.130">
    <property type="match status" value="1"/>
</dbReference>
<evidence type="ECO:0000256" key="10">
    <source>
        <dbReference type="ARBA" id="ARBA00022777"/>
    </source>
</evidence>
<dbReference type="PROSITE" id="PS50109">
    <property type="entry name" value="HIS_KIN"/>
    <property type="match status" value="1"/>
</dbReference>
<dbReference type="CDD" id="cd06225">
    <property type="entry name" value="HAMP"/>
    <property type="match status" value="1"/>
</dbReference>
<dbReference type="SUPFAM" id="SSF47384">
    <property type="entry name" value="Homodimeric domain of signal transducing histidine kinase"/>
    <property type="match status" value="1"/>
</dbReference>
<dbReference type="SMART" id="SM00304">
    <property type="entry name" value="HAMP"/>
    <property type="match status" value="1"/>
</dbReference>
<dbReference type="InterPro" id="IPR003661">
    <property type="entry name" value="HisK_dim/P_dom"/>
</dbReference>
<evidence type="ECO:0000256" key="7">
    <source>
        <dbReference type="ARBA" id="ARBA00022679"/>
    </source>
</evidence>
<evidence type="ECO:0000256" key="6">
    <source>
        <dbReference type="ARBA" id="ARBA00022553"/>
    </source>
</evidence>
<sequence length="454" mass="49314">MLGLGRVKRSMGLRAPILAQVVGLVLFSVLVSQAVNVAVILTSRPPERTRFEAAEVASVLLGEPTQYAQERLRAQRAPHPPADSEEDFVERELRQTLATTLGRDPSQVRVVLRRGPGPQLPPLPPDVRRGMPRPSARPYGVGPQRTEGFVAAARGKESWVWVTPRRGALIEAWQARLLLWLLATMLLVLPIAYLFARRLTAPIRAFADAAEQLGRDPQAENIALSGPAEVGKATVAFNEMQARLRAYVDDRIRMIGAIAHDLRTPLTRLAFRLEGLEEPARRKAQADIKEMEDMIAATLSFVRDASRVPSKERLDLRALVESVTDNAAEMGGQIKVEPGNRLVVHGDPIALRALLTNLLNNALTYGGGGATVRLGSEEGRAFVEIDDDGAGLPPDQLERVFDPFYRAEGSRNKRTGGIGLGLSVARTVARAHGGEVALSNLPEGGLQARVTLAT</sequence>
<keyword evidence="14 16" id="KW-0472">Membrane</keyword>
<comment type="subcellular location">
    <subcellularLocation>
        <location evidence="2">Cell inner membrane</location>
        <topology evidence="2">Multi-pass membrane protein</topology>
    </subcellularLocation>
</comment>
<dbReference type="InterPro" id="IPR050980">
    <property type="entry name" value="2C_sensor_his_kinase"/>
</dbReference>
<dbReference type="Gene3D" id="3.30.565.10">
    <property type="entry name" value="Histidine kinase-like ATPase, C-terminal domain"/>
    <property type="match status" value="1"/>
</dbReference>
<keyword evidence="13" id="KW-0902">Two-component regulatory system</keyword>
<dbReference type="GO" id="GO:0000155">
    <property type="term" value="F:phosphorelay sensor kinase activity"/>
    <property type="evidence" value="ECO:0007669"/>
    <property type="project" value="InterPro"/>
</dbReference>
<dbReference type="CDD" id="cd00075">
    <property type="entry name" value="HATPase"/>
    <property type="match status" value="1"/>
</dbReference>
<keyword evidence="10 19" id="KW-0418">Kinase</keyword>
<dbReference type="InterPro" id="IPR003660">
    <property type="entry name" value="HAMP_dom"/>
</dbReference>
<evidence type="ECO:0000256" key="3">
    <source>
        <dbReference type="ARBA" id="ARBA00012438"/>
    </source>
</evidence>
<dbReference type="SUPFAM" id="SSF55874">
    <property type="entry name" value="ATPase domain of HSP90 chaperone/DNA topoisomerase II/histidine kinase"/>
    <property type="match status" value="1"/>
</dbReference>
<evidence type="ECO:0000256" key="2">
    <source>
        <dbReference type="ARBA" id="ARBA00004429"/>
    </source>
</evidence>
<evidence type="ECO:0000256" key="9">
    <source>
        <dbReference type="ARBA" id="ARBA00022741"/>
    </source>
</evidence>
<gene>
    <name evidence="19" type="ORF">GGQ59_002964</name>
</gene>
<keyword evidence="9" id="KW-0547">Nucleotide-binding</keyword>
<protein>
    <recommendedName>
        <fullName evidence="3">histidine kinase</fullName>
        <ecNumber evidence="3">2.7.13.3</ecNumber>
    </recommendedName>
</protein>
<keyword evidence="11" id="KW-0067">ATP-binding</keyword>
<evidence type="ECO:0000256" key="4">
    <source>
        <dbReference type="ARBA" id="ARBA00022475"/>
    </source>
</evidence>
<dbReference type="AlphaFoldDB" id="A0A840I7C2"/>
<keyword evidence="6" id="KW-0597">Phosphoprotein</keyword>
<dbReference type="InterPro" id="IPR036890">
    <property type="entry name" value="HATPase_C_sf"/>
</dbReference>
<dbReference type="Proteomes" id="UP000563524">
    <property type="component" value="Unassembled WGS sequence"/>
</dbReference>
<evidence type="ECO:0000256" key="15">
    <source>
        <dbReference type="SAM" id="MobiDB-lite"/>
    </source>
</evidence>
<comment type="catalytic activity">
    <reaction evidence="1">
        <text>ATP + protein L-histidine = ADP + protein N-phospho-L-histidine.</text>
        <dbReference type="EC" id="2.7.13.3"/>
    </reaction>
</comment>
<comment type="caution">
    <text evidence="19">The sequence shown here is derived from an EMBL/GenBank/DDBJ whole genome shotgun (WGS) entry which is preliminary data.</text>
</comment>
<dbReference type="InterPro" id="IPR005467">
    <property type="entry name" value="His_kinase_dom"/>
</dbReference>
<name>A0A840I7C2_9PROT</name>
<dbReference type="CDD" id="cd00082">
    <property type="entry name" value="HisKA"/>
    <property type="match status" value="1"/>
</dbReference>
<dbReference type="GO" id="GO:0005886">
    <property type="term" value="C:plasma membrane"/>
    <property type="evidence" value="ECO:0007669"/>
    <property type="project" value="UniProtKB-SubCell"/>
</dbReference>
<feature type="domain" description="Histidine kinase" evidence="17">
    <location>
        <begin position="257"/>
        <end position="454"/>
    </location>
</feature>
<feature type="region of interest" description="Disordered" evidence="15">
    <location>
        <begin position="113"/>
        <end position="143"/>
    </location>
</feature>
<evidence type="ECO:0000256" key="13">
    <source>
        <dbReference type="ARBA" id="ARBA00023012"/>
    </source>
</evidence>
<dbReference type="PROSITE" id="PS50885">
    <property type="entry name" value="HAMP"/>
    <property type="match status" value="1"/>
</dbReference>
<keyword evidence="7" id="KW-0808">Transferase</keyword>
<evidence type="ECO:0000256" key="12">
    <source>
        <dbReference type="ARBA" id="ARBA00022989"/>
    </source>
</evidence>
<dbReference type="EMBL" id="JACHOB010000012">
    <property type="protein sequence ID" value="MBB4660412.1"/>
    <property type="molecule type" value="Genomic_DNA"/>
</dbReference>
<feature type="transmembrane region" description="Helical" evidence="16">
    <location>
        <begin position="177"/>
        <end position="196"/>
    </location>
</feature>
<dbReference type="SMART" id="SM00387">
    <property type="entry name" value="HATPase_c"/>
    <property type="match status" value="1"/>
</dbReference>
<accession>A0A840I7C2</accession>
<evidence type="ECO:0000259" key="17">
    <source>
        <dbReference type="PROSITE" id="PS50109"/>
    </source>
</evidence>
<evidence type="ECO:0000313" key="19">
    <source>
        <dbReference type="EMBL" id="MBB4660412.1"/>
    </source>
</evidence>
<dbReference type="GO" id="GO:0005524">
    <property type="term" value="F:ATP binding"/>
    <property type="evidence" value="ECO:0007669"/>
    <property type="project" value="UniProtKB-KW"/>
</dbReference>
<dbReference type="Pfam" id="PF00512">
    <property type="entry name" value="HisKA"/>
    <property type="match status" value="1"/>
</dbReference>
<evidence type="ECO:0000256" key="14">
    <source>
        <dbReference type="ARBA" id="ARBA00023136"/>
    </source>
</evidence>
<keyword evidence="20" id="KW-1185">Reference proteome</keyword>
<evidence type="ECO:0000256" key="8">
    <source>
        <dbReference type="ARBA" id="ARBA00022692"/>
    </source>
</evidence>
<evidence type="ECO:0000313" key="20">
    <source>
        <dbReference type="Proteomes" id="UP000563524"/>
    </source>
</evidence>
<keyword evidence="5" id="KW-0997">Cell inner membrane</keyword>
<dbReference type="EC" id="2.7.13.3" evidence="3"/>
<dbReference type="PANTHER" id="PTHR44936:SF5">
    <property type="entry name" value="SENSOR HISTIDINE KINASE ENVZ"/>
    <property type="match status" value="1"/>
</dbReference>
<evidence type="ECO:0000256" key="11">
    <source>
        <dbReference type="ARBA" id="ARBA00022840"/>
    </source>
</evidence>
<evidence type="ECO:0000256" key="1">
    <source>
        <dbReference type="ARBA" id="ARBA00000085"/>
    </source>
</evidence>
<dbReference type="InterPro" id="IPR036097">
    <property type="entry name" value="HisK_dim/P_sf"/>
</dbReference>
<evidence type="ECO:0000259" key="18">
    <source>
        <dbReference type="PROSITE" id="PS50885"/>
    </source>
</evidence>